<evidence type="ECO:0000259" key="10">
    <source>
        <dbReference type="Pfam" id="PF00535"/>
    </source>
</evidence>
<dbReference type="EMBL" id="DTLB01000013">
    <property type="protein sequence ID" value="HFW31850.1"/>
    <property type="molecule type" value="Genomic_DNA"/>
</dbReference>
<dbReference type="GO" id="GO:0006487">
    <property type="term" value="P:protein N-linked glycosylation"/>
    <property type="evidence" value="ECO:0007669"/>
    <property type="project" value="TreeGrafter"/>
</dbReference>
<feature type="transmembrane region" description="Helical" evidence="9">
    <location>
        <begin position="420"/>
        <end position="441"/>
    </location>
</feature>
<keyword evidence="5" id="KW-0808">Transferase</keyword>
<dbReference type="Pfam" id="PF03706">
    <property type="entry name" value="LPG_synthase_TM"/>
    <property type="match status" value="1"/>
</dbReference>
<evidence type="ECO:0000256" key="8">
    <source>
        <dbReference type="ARBA" id="ARBA00023136"/>
    </source>
</evidence>
<dbReference type="Pfam" id="PF00535">
    <property type="entry name" value="Glycos_transf_2"/>
    <property type="match status" value="1"/>
</dbReference>
<comment type="similarity">
    <text evidence="2">Belongs to the glycosyltransferase 2 family.</text>
</comment>
<keyword evidence="4" id="KW-0328">Glycosyltransferase</keyword>
<evidence type="ECO:0000256" key="1">
    <source>
        <dbReference type="ARBA" id="ARBA00004651"/>
    </source>
</evidence>
<evidence type="ECO:0000256" key="7">
    <source>
        <dbReference type="ARBA" id="ARBA00022989"/>
    </source>
</evidence>
<dbReference type="InterPro" id="IPR029044">
    <property type="entry name" value="Nucleotide-diphossugar_trans"/>
</dbReference>
<feature type="transmembrane region" description="Helical" evidence="9">
    <location>
        <begin position="355"/>
        <end position="374"/>
    </location>
</feature>
<comment type="subcellular location">
    <subcellularLocation>
        <location evidence="1">Cell membrane</location>
        <topology evidence="1">Multi-pass membrane protein</topology>
    </subcellularLocation>
</comment>
<dbReference type="AlphaFoldDB" id="A0A7C3MFE8"/>
<comment type="caution">
    <text evidence="11">The sequence shown here is derived from an EMBL/GenBank/DDBJ whole genome shotgun (WGS) entry which is preliminary data.</text>
</comment>
<keyword evidence="6 9" id="KW-0812">Transmembrane</keyword>
<feature type="domain" description="Glycosyltransferase 2-like" evidence="10">
    <location>
        <begin position="4"/>
        <end position="168"/>
    </location>
</feature>
<proteinExistence type="inferred from homology"/>
<organism evidence="11">
    <name type="scientific">Archaeoglobus fulgidus</name>
    <dbReference type="NCBI Taxonomy" id="2234"/>
    <lineage>
        <taxon>Archaea</taxon>
        <taxon>Methanobacteriati</taxon>
        <taxon>Methanobacteriota</taxon>
        <taxon>Archaeoglobi</taxon>
        <taxon>Archaeoglobales</taxon>
        <taxon>Archaeoglobaceae</taxon>
        <taxon>Archaeoglobus</taxon>
    </lineage>
</organism>
<dbReference type="InterPro" id="IPR035518">
    <property type="entry name" value="DPG_synthase"/>
</dbReference>
<evidence type="ECO:0000256" key="5">
    <source>
        <dbReference type="ARBA" id="ARBA00022679"/>
    </source>
</evidence>
<dbReference type="NCBIfam" id="TIGR00374">
    <property type="entry name" value="flippase-like domain"/>
    <property type="match status" value="1"/>
</dbReference>
<dbReference type="PANTHER" id="PTHR10859:SF105">
    <property type="entry name" value="DOLICHYL-PHOSPHATE BETA-D-MANNOSYLTRANSFERASE"/>
    <property type="match status" value="1"/>
</dbReference>
<dbReference type="InterPro" id="IPR022791">
    <property type="entry name" value="L-PG_synthase/AglD"/>
</dbReference>
<feature type="transmembrane region" description="Helical" evidence="9">
    <location>
        <begin position="380"/>
        <end position="399"/>
    </location>
</feature>
<dbReference type="PANTHER" id="PTHR10859">
    <property type="entry name" value="GLYCOSYL TRANSFERASE"/>
    <property type="match status" value="1"/>
</dbReference>
<dbReference type="InterPro" id="IPR001173">
    <property type="entry name" value="Glyco_trans_2-like"/>
</dbReference>
<feature type="transmembrane region" description="Helical" evidence="9">
    <location>
        <begin position="239"/>
        <end position="258"/>
    </location>
</feature>
<dbReference type="GO" id="GO:0016757">
    <property type="term" value="F:glycosyltransferase activity"/>
    <property type="evidence" value="ECO:0007669"/>
    <property type="project" value="UniProtKB-KW"/>
</dbReference>
<dbReference type="GO" id="GO:0005886">
    <property type="term" value="C:plasma membrane"/>
    <property type="evidence" value="ECO:0007669"/>
    <property type="project" value="UniProtKB-SubCell"/>
</dbReference>
<evidence type="ECO:0000256" key="6">
    <source>
        <dbReference type="ARBA" id="ARBA00022692"/>
    </source>
</evidence>
<protein>
    <submittedName>
        <fullName evidence="11">Flippase-like domain-containing protein</fullName>
    </submittedName>
</protein>
<dbReference type="CDD" id="cd04188">
    <property type="entry name" value="DPG_synthase"/>
    <property type="match status" value="1"/>
</dbReference>
<keyword evidence="3" id="KW-1003">Cell membrane</keyword>
<name>A0A7C3MFE8_ARCFL</name>
<evidence type="ECO:0000256" key="4">
    <source>
        <dbReference type="ARBA" id="ARBA00022676"/>
    </source>
</evidence>
<gene>
    <name evidence="11" type="ORF">ENW66_02700</name>
</gene>
<keyword evidence="7 9" id="KW-1133">Transmembrane helix</keyword>
<evidence type="ECO:0000313" key="11">
    <source>
        <dbReference type="EMBL" id="HFW31850.1"/>
    </source>
</evidence>
<dbReference type="SUPFAM" id="SSF53448">
    <property type="entry name" value="Nucleotide-diphospho-sugar transferases"/>
    <property type="match status" value="1"/>
</dbReference>
<sequence length="526" mass="58185">MKISIVLPAYNEAKRLKSAVDEVYKAAQETGYDFEIIIAEDGSKDGTDRIAAELAAVNPKIRHVHSDERLGRGKALMNAFSKASGEVVVYMDVDLSTDLSHLKELVDAIIVDGYDFATGSRLMKGSLTDRPAKREIASRVYNFLVRLFLGSKLHDHQCGFKAFKKETILELGREVKDNHWFWDTEVLVLAQKRGYRVREIPVKWQHGGETKVEFRKDVVYMFSQILRMWFDEKKKSKRYLLISTLIALTILGAIAIKAGVENVYASLISINLFFLLISTFLYSLSYILRGVRFDYILRCMGRKEGVWFSTAAVSISQTVNVITPIRLGDLARAYVFKKKDVPYSESIGGIAAERFFDLISVAMIAAFSALLLGAGLNEPAYALIFAGLIFFGIIILSRMENVLGRVFKNAMKVMGLKQSIVLTLLSLLLWFSDIAVCYIIALSFGGVSFMLIALAVAVGNIIKALPITPGGVGTYEAAVTAVLLAEFSPGTAFTLALVDHAVKNVTTVLLGLVSISTLNISLKEVR</sequence>
<keyword evidence="8 9" id="KW-0472">Membrane</keyword>
<evidence type="ECO:0000256" key="9">
    <source>
        <dbReference type="SAM" id="Phobius"/>
    </source>
</evidence>
<evidence type="ECO:0000256" key="3">
    <source>
        <dbReference type="ARBA" id="ARBA00022475"/>
    </source>
</evidence>
<dbReference type="Gene3D" id="3.90.550.10">
    <property type="entry name" value="Spore Coat Polysaccharide Biosynthesis Protein SpsA, Chain A"/>
    <property type="match status" value="1"/>
</dbReference>
<feature type="transmembrane region" description="Helical" evidence="9">
    <location>
        <begin position="264"/>
        <end position="288"/>
    </location>
</feature>
<evidence type="ECO:0000256" key="2">
    <source>
        <dbReference type="ARBA" id="ARBA00006739"/>
    </source>
</evidence>
<reference evidence="11" key="1">
    <citation type="journal article" date="2020" name="mSystems">
        <title>Genome- and Community-Level Interaction Insights into Carbon Utilization and Element Cycling Functions of Hydrothermarchaeota in Hydrothermal Sediment.</title>
        <authorList>
            <person name="Zhou Z."/>
            <person name="Liu Y."/>
            <person name="Xu W."/>
            <person name="Pan J."/>
            <person name="Luo Z.H."/>
            <person name="Li M."/>
        </authorList>
    </citation>
    <scope>NUCLEOTIDE SEQUENCE [LARGE SCALE GENOMIC DNA]</scope>
    <source>
        <strain evidence="11">SpSt-87</strain>
    </source>
</reference>
<accession>A0A7C3MFE8</accession>